<evidence type="ECO:0000313" key="3">
    <source>
        <dbReference type="EMBL" id="MCC5465551.1"/>
    </source>
</evidence>
<accession>A0ABS8HSG4</accession>
<comment type="caution">
    <text evidence="3">The sequence shown here is derived from an EMBL/GenBank/DDBJ whole genome shotgun (WGS) entry which is preliminary data.</text>
</comment>
<name>A0ABS8HSG4_9FIRM</name>
<dbReference type="Pfam" id="PF03354">
    <property type="entry name" value="TerL_ATPase"/>
    <property type="match status" value="1"/>
</dbReference>
<dbReference type="InterPro" id="IPR027417">
    <property type="entry name" value="P-loop_NTPase"/>
</dbReference>
<keyword evidence="4" id="KW-1185">Reference proteome</keyword>
<dbReference type="Gene3D" id="3.40.50.300">
    <property type="entry name" value="P-loop containing nucleotide triphosphate hydrolases"/>
    <property type="match status" value="1"/>
</dbReference>
<evidence type="ECO:0000259" key="2">
    <source>
        <dbReference type="Pfam" id="PF20441"/>
    </source>
</evidence>
<dbReference type="Proteomes" id="UP001165492">
    <property type="component" value="Unassembled WGS sequence"/>
</dbReference>
<evidence type="ECO:0000313" key="4">
    <source>
        <dbReference type="Proteomes" id="UP001165492"/>
    </source>
</evidence>
<gene>
    <name evidence="3" type="ORF">LMF89_09270</name>
</gene>
<evidence type="ECO:0000259" key="1">
    <source>
        <dbReference type="Pfam" id="PF03354"/>
    </source>
</evidence>
<dbReference type="Pfam" id="PF20441">
    <property type="entry name" value="TerL_nuclease"/>
    <property type="match status" value="1"/>
</dbReference>
<dbReference type="InterPro" id="IPR005021">
    <property type="entry name" value="Terminase_largesu-like"/>
</dbReference>
<dbReference type="PANTHER" id="PTHR41287">
    <property type="match status" value="1"/>
</dbReference>
<dbReference type="PANTHER" id="PTHR41287:SF1">
    <property type="entry name" value="PROTEIN YMFN"/>
    <property type="match status" value="1"/>
</dbReference>
<feature type="domain" description="Terminase large subunit-like ATPase" evidence="1">
    <location>
        <begin position="56"/>
        <end position="229"/>
    </location>
</feature>
<protein>
    <submittedName>
        <fullName evidence="3">Terminase large subunit</fullName>
    </submittedName>
</protein>
<feature type="domain" description="Terminase large subunit-like endonuclease" evidence="2">
    <location>
        <begin position="245"/>
        <end position="520"/>
    </location>
</feature>
<dbReference type="EMBL" id="JAJHJB010000010">
    <property type="protein sequence ID" value="MCC5465551.1"/>
    <property type="molecule type" value="Genomic_DNA"/>
</dbReference>
<dbReference type="InterPro" id="IPR046461">
    <property type="entry name" value="TerL_ATPase"/>
</dbReference>
<dbReference type="InterPro" id="IPR046462">
    <property type="entry name" value="TerL_nuclease"/>
</dbReference>
<sequence length="541" mass="62579">MDAITTRKVIASKDILLAMIYVKEKLNNPDVVIKADMIEKAVELTERYFETKLVDWELFIIALIHCYYKSTDMVVFSEFLIVMGRGNGKNGFISLLAWYLTTHYHGVREYNIDIVANSEKQAMTSFEDVYNVLERTWAKSKKFFYKSKEKIINLKTKSYIRYNTSNADTKDGGRPGCLIFDEIHGYETDDTIRVFTSGFGKKKHSRTFYITTNGYVRGGVLDAQLEMAEKILQGKIKNLRLLPLIYRIDKKEEAQNPDMWHKANPSLAYFPILKSEMDDDFIKMQYQPTIAIEFMTKRMNHPAQDNFLVVTPWEKILATNKPIPYDELQGLQCIGWIDYARITDFASVGLMFKHKGKRICIEHSFVCRRSLQIESRPIKFPIQEAVDKGLITIVENGPDGQIKPITPQMLADWFLEQAKKYHIKNIACDSYRKSILEEKFTEVGLPLTEVRSGPITHAKLSSLIELMFTEENLILGDNITMRWYINNTCQEMDKKGNVTYLKIEPKTRKTDGFFGLIHALSLDSELVEVQGDIITYDVYTY</sequence>
<organism evidence="3 4">
    <name type="scientific">Pelosinus baikalensis</name>
    <dbReference type="NCBI Taxonomy" id="2892015"/>
    <lineage>
        <taxon>Bacteria</taxon>
        <taxon>Bacillati</taxon>
        <taxon>Bacillota</taxon>
        <taxon>Negativicutes</taxon>
        <taxon>Selenomonadales</taxon>
        <taxon>Sporomusaceae</taxon>
        <taxon>Pelosinus</taxon>
    </lineage>
</organism>
<reference evidence="3" key="1">
    <citation type="submission" date="2021-11" db="EMBL/GenBank/DDBJ databases">
        <title>Description of a new species Pelosinus isolated from the bottom sediments of Lake Baikal.</title>
        <authorList>
            <person name="Zakharyuk A."/>
        </authorList>
    </citation>
    <scope>NUCLEOTIDE SEQUENCE</scope>
    <source>
        <strain evidence="3">Bkl1</strain>
    </source>
</reference>
<proteinExistence type="predicted"/>